<dbReference type="GO" id="GO:0006548">
    <property type="term" value="P:L-histidine catabolic process"/>
    <property type="evidence" value="ECO:0007669"/>
    <property type="project" value="TreeGrafter"/>
</dbReference>
<accession>A0AAE1D5L9</accession>
<feature type="region of interest" description="Disordered" evidence="11">
    <location>
        <begin position="469"/>
        <end position="503"/>
    </location>
</feature>
<evidence type="ECO:0000313" key="12">
    <source>
        <dbReference type="EMBL" id="KAK3758221.1"/>
    </source>
</evidence>
<dbReference type="Gene3D" id="1.20.1340.10">
    <property type="entry name" value="dopa decarboxylase, N-terminal domain"/>
    <property type="match status" value="1"/>
</dbReference>
<dbReference type="CDD" id="cd06450">
    <property type="entry name" value="DOPA_deC_like"/>
    <property type="match status" value="1"/>
</dbReference>
<feature type="compositionally biased region" description="Acidic residues" evidence="11">
    <location>
        <begin position="476"/>
        <end position="487"/>
    </location>
</feature>
<dbReference type="GO" id="GO:0001694">
    <property type="term" value="P:histamine biosynthetic process"/>
    <property type="evidence" value="ECO:0007669"/>
    <property type="project" value="TreeGrafter"/>
</dbReference>
<feature type="region of interest" description="Disordered" evidence="11">
    <location>
        <begin position="645"/>
        <end position="699"/>
    </location>
</feature>
<evidence type="ECO:0000256" key="7">
    <source>
        <dbReference type="ARBA" id="ARBA00022898"/>
    </source>
</evidence>
<comment type="similarity">
    <text evidence="2">Belongs to the group II decarboxylase family.</text>
</comment>
<dbReference type="GO" id="GO:0030170">
    <property type="term" value="F:pyridoxal phosphate binding"/>
    <property type="evidence" value="ECO:0007669"/>
    <property type="project" value="InterPro"/>
</dbReference>
<dbReference type="PROSITE" id="PS00392">
    <property type="entry name" value="DDC_GAD_HDC_YDC"/>
    <property type="match status" value="1"/>
</dbReference>
<comment type="cofactor">
    <cofactor evidence="1 10">
        <name>pyridoxal 5'-phosphate</name>
        <dbReference type="ChEBI" id="CHEBI:597326"/>
    </cofactor>
</comment>
<sequence length="796" mass="87925">MVDYIADYLQTIRSRRVFPDVQPGYMQDLVPAEAPSGPDSWDSIMADVERVIMPGVTHWQSPYMHAYFPALNCYPSLLGDMLADAINCLGFTWASSPACTELETIVMDWLGKMLGLPSCFLHADGGMGGGCIQTTASECTFVTLLAARTEAIRRYKLVDPSVEDADINGRLMGYCSDQAHSSVEKAGLIGLVKLRFLSSDENLSLRGDKLQEAITADRKSGYIPFFVCATLGTTGACGFDILTEIGPICESERLWLHIDAAYAGSAFICPEYRKWMEGIEYADSLAFNPSKWLMVHFDCSALWLKDARALHRTFNVEPLYLQHENSGAAIDYMHWQIALSRRFRSLKLWFVLRTFGVERLQEHIRKGVRLATLFEEFVQTDSRFEVTAQRHLGMVVFRLAGPNDLTEQLLKRLNKQGKVHMVPASLKGKYVIRFTVTSQFTTETDIRRDWSVITDMARAVLCDADTRVEAERIEETPEENEEDEDGDDRIKTETGRARDGTRPNDQVLKENIVTAPVTKRKPNLHLMTHAKGGNPKRNSEYGISLLLSNVPMSPKIVNGSFAAMFEGDVCRELGEVTRHLSVGGEFLRPSPRRRGRLGEQDKQMSLDYSVLDRHRSGASKTMVAMGSLDSKIDEILEIGSAAVRRGNKSEKVAKGERPASTSSADLASTDTAKSAETGKGNPNGHVKNVADRAGEQEGGRVLDQERWDTGHQSINGGCKPVPQQEKVQVKPAARVIEISKAVASKVKGVLMTFPSPSPAPVGGPDAQTSSSRYCQYCGHVLSANEDAGKVNGVAKE</sequence>
<feature type="compositionally biased region" description="Basic and acidic residues" evidence="11">
    <location>
        <begin position="647"/>
        <end position="657"/>
    </location>
</feature>
<evidence type="ECO:0000256" key="3">
    <source>
        <dbReference type="ARBA" id="ARBA00011738"/>
    </source>
</evidence>
<evidence type="ECO:0000256" key="9">
    <source>
        <dbReference type="ARBA" id="ARBA00039946"/>
    </source>
</evidence>
<evidence type="ECO:0000256" key="4">
    <source>
        <dbReference type="ARBA" id="ARBA00012320"/>
    </source>
</evidence>
<dbReference type="InterPro" id="IPR010977">
    <property type="entry name" value="Aromatic_deC"/>
</dbReference>
<comment type="subunit">
    <text evidence="3">Homodimer.</text>
</comment>
<dbReference type="EC" id="4.1.1.22" evidence="4"/>
<dbReference type="InterPro" id="IPR021115">
    <property type="entry name" value="Pyridoxal-P_BS"/>
</dbReference>
<keyword evidence="6" id="KW-0210">Decarboxylase</keyword>
<organism evidence="12 13">
    <name type="scientific">Elysia crispata</name>
    <name type="common">lettuce slug</name>
    <dbReference type="NCBI Taxonomy" id="231223"/>
    <lineage>
        <taxon>Eukaryota</taxon>
        <taxon>Metazoa</taxon>
        <taxon>Spiralia</taxon>
        <taxon>Lophotrochozoa</taxon>
        <taxon>Mollusca</taxon>
        <taxon>Gastropoda</taxon>
        <taxon>Heterobranchia</taxon>
        <taxon>Euthyneura</taxon>
        <taxon>Panpulmonata</taxon>
        <taxon>Sacoglossa</taxon>
        <taxon>Placobranchoidea</taxon>
        <taxon>Plakobranchidae</taxon>
        <taxon>Elysia</taxon>
    </lineage>
</organism>
<feature type="compositionally biased region" description="Basic and acidic residues" evidence="11">
    <location>
        <begin position="488"/>
        <end position="502"/>
    </location>
</feature>
<dbReference type="Proteomes" id="UP001283361">
    <property type="component" value="Unassembled WGS sequence"/>
</dbReference>
<dbReference type="InterPro" id="IPR015424">
    <property type="entry name" value="PyrdxlP-dep_Trfase"/>
</dbReference>
<keyword evidence="13" id="KW-1185">Reference proteome</keyword>
<dbReference type="FunFam" id="3.40.640.10:FF:000025">
    <property type="entry name" value="Histidine decarboxylase"/>
    <property type="match status" value="1"/>
</dbReference>
<dbReference type="GO" id="GO:0004398">
    <property type="term" value="F:histidine decarboxylase activity"/>
    <property type="evidence" value="ECO:0007669"/>
    <property type="project" value="UniProtKB-EC"/>
</dbReference>
<evidence type="ECO:0000256" key="1">
    <source>
        <dbReference type="ARBA" id="ARBA00001933"/>
    </source>
</evidence>
<dbReference type="GO" id="GO:0042423">
    <property type="term" value="P:catecholamine biosynthetic process"/>
    <property type="evidence" value="ECO:0007669"/>
    <property type="project" value="UniProtKB-KW"/>
</dbReference>
<evidence type="ECO:0000256" key="8">
    <source>
        <dbReference type="ARBA" id="ARBA00023239"/>
    </source>
</evidence>
<dbReference type="Pfam" id="PF00282">
    <property type="entry name" value="Pyridoxal_deC"/>
    <property type="match status" value="1"/>
</dbReference>
<evidence type="ECO:0000256" key="11">
    <source>
        <dbReference type="SAM" id="MobiDB-lite"/>
    </source>
</evidence>
<dbReference type="PRINTS" id="PR00800">
    <property type="entry name" value="YHDCRBOXLASE"/>
</dbReference>
<reference evidence="12" key="1">
    <citation type="journal article" date="2023" name="G3 (Bethesda)">
        <title>A reference genome for the long-term kleptoplast-retaining sea slug Elysia crispata morphotype clarki.</title>
        <authorList>
            <person name="Eastman K.E."/>
            <person name="Pendleton A.L."/>
            <person name="Shaikh M.A."/>
            <person name="Suttiyut T."/>
            <person name="Ogas R."/>
            <person name="Tomko P."/>
            <person name="Gavelis G."/>
            <person name="Widhalm J.R."/>
            <person name="Wisecaver J.H."/>
        </authorList>
    </citation>
    <scope>NUCLEOTIDE SEQUENCE</scope>
    <source>
        <strain evidence="12">ECLA1</strain>
    </source>
</reference>
<dbReference type="EMBL" id="JAWDGP010005287">
    <property type="protein sequence ID" value="KAK3758221.1"/>
    <property type="molecule type" value="Genomic_DNA"/>
</dbReference>
<dbReference type="PANTHER" id="PTHR11999:SF68">
    <property type="entry name" value="HISTIDINE DECARBOXYLASE"/>
    <property type="match status" value="1"/>
</dbReference>
<dbReference type="InterPro" id="IPR015422">
    <property type="entry name" value="PyrdxlP-dep_Trfase_small"/>
</dbReference>
<gene>
    <name evidence="12" type="ORF">RRG08_018140</name>
</gene>
<evidence type="ECO:0000256" key="6">
    <source>
        <dbReference type="ARBA" id="ARBA00022793"/>
    </source>
</evidence>
<comment type="caution">
    <text evidence="12">The sequence shown here is derived from an EMBL/GenBank/DDBJ whole genome shotgun (WGS) entry which is preliminary data.</text>
</comment>
<dbReference type="InterPro" id="IPR002129">
    <property type="entry name" value="PyrdxlP-dep_de-COase"/>
</dbReference>
<dbReference type="FunFam" id="3.90.1150.10:FF:000018">
    <property type="entry name" value="Histidine decarboxylase"/>
    <property type="match status" value="1"/>
</dbReference>
<dbReference type="SUPFAM" id="SSF53383">
    <property type="entry name" value="PLP-dependent transferases"/>
    <property type="match status" value="1"/>
</dbReference>
<evidence type="ECO:0000256" key="10">
    <source>
        <dbReference type="PIRSR" id="PIRSR602129-50"/>
    </source>
</evidence>
<evidence type="ECO:0000313" key="13">
    <source>
        <dbReference type="Proteomes" id="UP001283361"/>
    </source>
</evidence>
<dbReference type="FunFam" id="1.20.1340.10:FF:000001">
    <property type="entry name" value="Histidine decarboxylase"/>
    <property type="match status" value="1"/>
</dbReference>
<feature type="compositionally biased region" description="Basic and acidic residues" evidence="11">
    <location>
        <begin position="688"/>
        <end position="699"/>
    </location>
</feature>
<evidence type="ECO:0000256" key="2">
    <source>
        <dbReference type="ARBA" id="ARBA00009533"/>
    </source>
</evidence>
<dbReference type="Gene3D" id="3.90.1150.10">
    <property type="entry name" value="Aspartate Aminotransferase, domain 1"/>
    <property type="match status" value="1"/>
</dbReference>
<name>A0AAE1D5L9_9GAST</name>
<feature type="modified residue" description="N6-(pyridoxal phosphate)lysine" evidence="10">
    <location>
        <position position="291"/>
    </location>
</feature>
<feature type="compositionally biased region" description="Low complexity" evidence="11">
    <location>
        <begin position="659"/>
        <end position="675"/>
    </location>
</feature>
<dbReference type="Gene3D" id="3.40.640.10">
    <property type="entry name" value="Type I PLP-dependent aspartate aminotransferase-like (Major domain)"/>
    <property type="match status" value="1"/>
</dbReference>
<dbReference type="InterPro" id="IPR015421">
    <property type="entry name" value="PyrdxlP-dep_Trfase_major"/>
</dbReference>
<dbReference type="PANTHER" id="PTHR11999">
    <property type="entry name" value="GROUP II PYRIDOXAL-5-PHOSPHATE DECARBOXYLASE"/>
    <property type="match status" value="1"/>
</dbReference>
<keyword evidence="8" id="KW-0456">Lyase</keyword>
<proteinExistence type="inferred from homology"/>
<keyword evidence="7 10" id="KW-0663">Pyridoxal phosphate</keyword>
<dbReference type="GO" id="GO:0005737">
    <property type="term" value="C:cytoplasm"/>
    <property type="evidence" value="ECO:0007669"/>
    <property type="project" value="TreeGrafter"/>
</dbReference>
<protein>
    <recommendedName>
        <fullName evidence="9">Histidine decarboxylase</fullName>
        <ecNumber evidence="4">4.1.1.22</ecNumber>
    </recommendedName>
</protein>
<dbReference type="AlphaFoldDB" id="A0AAE1D5L9"/>
<evidence type="ECO:0000256" key="5">
    <source>
        <dbReference type="ARBA" id="ARBA00022584"/>
    </source>
</evidence>
<keyword evidence="5" id="KW-0127">Catecholamine biosynthesis</keyword>